<proteinExistence type="predicted"/>
<comment type="caution">
    <text evidence="2">The sequence shown here is derived from an EMBL/GenBank/DDBJ whole genome shotgun (WGS) entry which is preliminary data.</text>
</comment>
<dbReference type="EMBL" id="MAYW01000295">
    <property type="protein sequence ID" value="ODS30051.1"/>
    <property type="molecule type" value="Genomic_DNA"/>
</dbReference>
<dbReference type="AlphaFoldDB" id="A0A1E3X349"/>
<dbReference type="Proteomes" id="UP000094056">
    <property type="component" value="Unassembled WGS sequence"/>
</dbReference>
<feature type="domain" description="Abortive phage infection protein C-terminal" evidence="1">
    <location>
        <begin position="64"/>
        <end position="106"/>
    </location>
</feature>
<dbReference type="Pfam" id="PF10592">
    <property type="entry name" value="AIPR"/>
    <property type="match status" value="1"/>
</dbReference>
<organism evidence="2 3">
    <name type="scientific">Candidatus Scalindua rubra</name>
    <dbReference type="NCBI Taxonomy" id="1872076"/>
    <lineage>
        <taxon>Bacteria</taxon>
        <taxon>Pseudomonadati</taxon>
        <taxon>Planctomycetota</taxon>
        <taxon>Candidatus Brocadiia</taxon>
        <taxon>Candidatus Brocadiales</taxon>
        <taxon>Candidatus Scalinduaceae</taxon>
        <taxon>Candidatus Scalindua</taxon>
    </lineage>
</organism>
<gene>
    <name evidence="2" type="ORF">SCARUB_04837</name>
</gene>
<evidence type="ECO:0000313" key="3">
    <source>
        <dbReference type="Proteomes" id="UP000094056"/>
    </source>
</evidence>
<accession>A0A1E3X349</accession>
<name>A0A1E3X349_9BACT</name>
<protein>
    <submittedName>
        <fullName evidence="2">AIPR protein</fullName>
    </submittedName>
</protein>
<dbReference type="InterPro" id="IPR018891">
    <property type="entry name" value="AIPR_C"/>
</dbReference>
<reference evidence="2 3" key="1">
    <citation type="submission" date="2016-07" db="EMBL/GenBank/DDBJ databases">
        <title>Draft genome of Scalindua rubra, obtained from a brine-seawater interface in the Red Sea, sheds light on salt adaptation in anammox bacteria.</title>
        <authorList>
            <person name="Speth D.R."/>
            <person name="Lagkouvardos I."/>
            <person name="Wang Y."/>
            <person name="Qian P.-Y."/>
            <person name="Dutilh B.E."/>
            <person name="Jetten M.S."/>
        </authorList>
    </citation>
    <scope>NUCLEOTIDE SEQUENCE [LARGE SCALE GENOMIC DNA]</scope>
    <source>
        <strain evidence="2">BSI-1</strain>
    </source>
</reference>
<evidence type="ECO:0000259" key="1">
    <source>
        <dbReference type="Pfam" id="PF10592"/>
    </source>
</evidence>
<sequence length="117" mass="13808">MKIRQFDDFLNVLNVDFLTRQNSKKTFLLIMLVIQWFSLINGDTVLSRLINSTNNLKKHQLALFDLNVRFHYRRSSVNKEIEKTLTYLKGQKNFHLLNNGISISCVGKKTHKIRKQD</sequence>
<evidence type="ECO:0000313" key="2">
    <source>
        <dbReference type="EMBL" id="ODS30051.1"/>
    </source>
</evidence>